<dbReference type="SUPFAM" id="SSF109854">
    <property type="entry name" value="DinB/YfiT-like putative metalloenzymes"/>
    <property type="match status" value="1"/>
</dbReference>
<accession>D0L1G1</accession>
<keyword evidence="5" id="KW-1185">Reference proteome</keyword>
<dbReference type="Proteomes" id="UP000009102">
    <property type="component" value="Chromosome"/>
</dbReference>
<feature type="binding site" evidence="3">
    <location>
        <position position="139"/>
    </location>
    <ligand>
        <name>a divalent metal cation</name>
        <dbReference type="ChEBI" id="CHEBI:60240"/>
    </ligand>
</feature>
<evidence type="ECO:0000313" key="4">
    <source>
        <dbReference type="EMBL" id="ACX96534.1"/>
    </source>
</evidence>
<dbReference type="OrthoDB" id="9807509at2"/>
<dbReference type="KEGG" id="hna:Hneap_1709"/>
<sequence>MSEHRQFLLQNEYNQRMNRQLYSVCGALSPDLLNQDLGAFFHSITGTLNHLLLVDRLWLARMQGLSYPVSRLDDCLYDDWHELAAERIRTDDDLTVFVSCLEPSSLDIAFSYTSLLSPEPRRIRLGDALLHLFHHQTHHRGQITTLLAQQGVDFGETDLLLLPGLLIRG</sequence>
<reference evidence="4 5" key="1">
    <citation type="submission" date="2009-10" db="EMBL/GenBank/DDBJ databases">
        <title>Complete sequence of Halothiobacillus neapolitanus c2.</title>
        <authorList>
            <consortium name="US DOE Joint Genome Institute"/>
            <person name="Lucas S."/>
            <person name="Copeland A."/>
            <person name="Lapidus A."/>
            <person name="Glavina del Rio T."/>
            <person name="Tice H."/>
            <person name="Bruce D."/>
            <person name="Goodwin L."/>
            <person name="Pitluck S."/>
            <person name="Davenport K."/>
            <person name="Brettin T."/>
            <person name="Detter J.C."/>
            <person name="Han C."/>
            <person name="Tapia R."/>
            <person name="Larimer F."/>
            <person name="Land M."/>
            <person name="Hauser L."/>
            <person name="Kyrpides N."/>
            <person name="Mikhailova N."/>
            <person name="Kerfeld C."/>
            <person name="Cannon G."/>
            <person name="Heinhort S."/>
        </authorList>
    </citation>
    <scope>NUCLEOTIDE SEQUENCE [LARGE SCALE GENOMIC DNA]</scope>
    <source>
        <strain evidence="5">ATCC 23641 / c2</strain>
    </source>
</reference>
<proteinExistence type="inferred from homology"/>
<dbReference type="HOGENOM" id="CLU_101283_1_1_6"/>
<evidence type="ECO:0000256" key="3">
    <source>
        <dbReference type="PIRSR" id="PIRSR607837-1"/>
    </source>
</evidence>
<evidence type="ECO:0000256" key="2">
    <source>
        <dbReference type="ARBA" id="ARBA00022723"/>
    </source>
</evidence>
<dbReference type="PANTHER" id="PTHR37302:SF1">
    <property type="entry name" value="PROTEIN DINB"/>
    <property type="match status" value="1"/>
</dbReference>
<dbReference type="EMBL" id="CP001801">
    <property type="protein sequence ID" value="ACX96534.1"/>
    <property type="molecule type" value="Genomic_DNA"/>
</dbReference>
<protein>
    <submittedName>
        <fullName evidence="4">DinB family protein</fullName>
    </submittedName>
</protein>
<keyword evidence="2 3" id="KW-0479">Metal-binding</keyword>
<evidence type="ECO:0000256" key="1">
    <source>
        <dbReference type="ARBA" id="ARBA00008635"/>
    </source>
</evidence>
<dbReference type="AlphaFoldDB" id="D0L1G1"/>
<dbReference type="GO" id="GO:0046872">
    <property type="term" value="F:metal ion binding"/>
    <property type="evidence" value="ECO:0007669"/>
    <property type="project" value="UniProtKB-KW"/>
</dbReference>
<organism evidence="4 5">
    <name type="scientific">Halothiobacillus neapolitanus (strain ATCC 23641 / DSM 15147 / CIP 104769 / NCIMB 8539 / c2)</name>
    <name type="common">Thiobacillus neapolitanus</name>
    <dbReference type="NCBI Taxonomy" id="555778"/>
    <lineage>
        <taxon>Bacteria</taxon>
        <taxon>Pseudomonadati</taxon>
        <taxon>Pseudomonadota</taxon>
        <taxon>Gammaproteobacteria</taxon>
        <taxon>Chromatiales</taxon>
        <taxon>Halothiobacillaceae</taxon>
        <taxon>Halothiobacillus</taxon>
    </lineage>
</organism>
<dbReference type="InterPro" id="IPR007837">
    <property type="entry name" value="DinB"/>
</dbReference>
<evidence type="ECO:0000313" key="5">
    <source>
        <dbReference type="Proteomes" id="UP000009102"/>
    </source>
</evidence>
<dbReference type="Gene3D" id="1.20.120.450">
    <property type="entry name" value="dinb family like domain"/>
    <property type="match status" value="1"/>
</dbReference>
<comment type="similarity">
    <text evidence="1">Belongs to the DinB family.</text>
</comment>
<dbReference type="PANTHER" id="PTHR37302">
    <property type="entry name" value="SLR1116 PROTEIN"/>
    <property type="match status" value="1"/>
</dbReference>
<dbReference type="eggNOG" id="COG2318">
    <property type="taxonomic scope" value="Bacteria"/>
</dbReference>
<name>D0L1G1_HALNC</name>
<gene>
    <name evidence="4" type="ordered locus">Hneap_1709</name>
</gene>
<feature type="binding site" evidence="3">
    <location>
        <position position="135"/>
    </location>
    <ligand>
        <name>a divalent metal cation</name>
        <dbReference type="ChEBI" id="CHEBI:60240"/>
    </ligand>
</feature>
<dbReference type="RefSeq" id="WP_012824567.1">
    <property type="nucleotide sequence ID" value="NC_013422.1"/>
</dbReference>
<dbReference type="Pfam" id="PF05163">
    <property type="entry name" value="DinB"/>
    <property type="match status" value="1"/>
</dbReference>
<feature type="binding site" evidence="3">
    <location>
        <position position="50"/>
    </location>
    <ligand>
        <name>a divalent metal cation</name>
        <dbReference type="ChEBI" id="CHEBI:60240"/>
    </ligand>
</feature>
<dbReference type="InterPro" id="IPR034660">
    <property type="entry name" value="DinB/YfiT-like"/>
</dbReference>